<feature type="region of interest" description="Disordered" evidence="1">
    <location>
        <begin position="1"/>
        <end position="50"/>
    </location>
</feature>
<accession>A0A6J4K556</accession>
<feature type="non-terminal residue" evidence="2">
    <location>
        <position position="50"/>
    </location>
</feature>
<proteinExistence type="predicted"/>
<feature type="compositionally biased region" description="Basic residues" evidence="1">
    <location>
        <begin position="9"/>
        <end position="25"/>
    </location>
</feature>
<evidence type="ECO:0000256" key="1">
    <source>
        <dbReference type="SAM" id="MobiDB-lite"/>
    </source>
</evidence>
<dbReference type="AlphaFoldDB" id="A0A6J4K556"/>
<gene>
    <name evidence="2" type="ORF">AVDCRST_MAG11-474</name>
</gene>
<organism evidence="2">
    <name type="scientific">uncultured Gemmatimonadaceae bacterium</name>
    <dbReference type="NCBI Taxonomy" id="246130"/>
    <lineage>
        <taxon>Bacteria</taxon>
        <taxon>Pseudomonadati</taxon>
        <taxon>Gemmatimonadota</taxon>
        <taxon>Gemmatimonadia</taxon>
        <taxon>Gemmatimonadales</taxon>
        <taxon>Gemmatimonadaceae</taxon>
        <taxon>environmental samples</taxon>
    </lineage>
</organism>
<feature type="non-terminal residue" evidence="2">
    <location>
        <position position="1"/>
    </location>
</feature>
<name>A0A6J4K556_9BACT</name>
<reference evidence="2" key="1">
    <citation type="submission" date="2020-02" db="EMBL/GenBank/DDBJ databases">
        <authorList>
            <person name="Meier V. D."/>
        </authorList>
    </citation>
    <scope>NUCLEOTIDE SEQUENCE</scope>
    <source>
        <strain evidence="2">AVDCRST_MAG11</strain>
    </source>
</reference>
<protein>
    <submittedName>
        <fullName evidence="2">Uncharacterized protein</fullName>
    </submittedName>
</protein>
<evidence type="ECO:0000313" key="2">
    <source>
        <dbReference type="EMBL" id="CAA9295819.1"/>
    </source>
</evidence>
<sequence>GRGSDVGRRGVHRRVRGLRCPAHRRGNGDLLLHPPQRRPVSQLRRRHCAR</sequence>
<dbReference type="EMBL" id="CADCTU010000105">
    <property type="protein sequence ID" value="CAA9295819.1"/>
    <property type="molecule type" value="Genomic_DNA"/>
</dbReference>